<protein>
    <submittedName>
        <fullName evidence="3">HIT family protein</fullName>
    </submittedName>
</protein>
<dbReference type="InterPro" id="IPR011146">
    <property type="entry name" value="HIT-like"/>
</dbReference>
<evidence type="ECO:0000313" key="3">
    <source>
        <dbReference type="EMBL" id="WAG62844.1"/>
    </source>
</evidence>
<feature type="short sequence motif" description="Histidine triad motif" evidence="1">
    <location>
        <begin position="96"/>
        <end position="100"/>
    </location>
</feature>
<sequence length="141" mass="16140">MNFDNDCFYCVKDARLTNLMIEVCKLEASTLYLFKEQTYKGRCVVAYNGHKSEIFNLTDEERSKFMGDVSRVAGALNKAFSPDKINYGAYADTMTHLHFHIVPKYKGGPSFGGTFEMSPKDKVLLKDEEYNLLINKIKENL</sequence>
<evidence type="ECO:0000256" key="1">
    <source>
        <dbReference type="PROSITE-ProRule" id="PRU00464"/>
    </source>
</evidence>
<dbReference type="Proteomes" id="UP001164733">
    <property type="component" value="Chromosome"/>
</dbReference>
<dbReference type="PROSITE" id="PS51084">
    <property type="entry name" value="HIT_2"/>
    <property type="match status" value="1"/>
</dbReference>
<feature type="domain" description="HIT" evidence="2">
    <location>
        <begin position="7"/>
        <end position="111"/>
    </location>
</feature>
<evidence type="ECO:0000259" key="2">
    <source>
        <dbReference type="PROSITE" id="PS51084"/>
    </source>
</evidence>
<proteinExistence type="predicted"/>
<gene>
    <name evidence="3" type="ORF">LL038_11665</name>
</gene>
<dbReference type="Pfam" id="PF01230">
    <property type="entry name" value="HIT"/>
    <property type="match status" value="1"/>
</dbReference>
<organism evidence="3 4">
    <name type="scientific">Clostridium estertheticum</name>
    <dbReference type="NCBI Taxonomy" id="238834"/>
    <lineage>
        <taxon>Bacteria</taxon>
        <taxon>Bacillati</taxon>
        <taxon>Bacillota</taxon>
        <taxon>Clostridia</taxon>
        <taxon>Eubacteriales</taxon>
        <taxon>Clostridiaceae</taxon>
        <taxon>Clostridium</taxon>
    </lineage>
</organism>
<dbReference type="GO" id="GO:0003824">
    <property type="term" value="F:catalytic activity"/>
    <property type="evidence" value="ECO:0007669"/>
    <property type="project" value="InterPro"/>
</dbReference>
<dbReference type="EMBL" id="CP086239">
    <property type="protein sequence ID" value="WAG62844.1"/>
    <property type="molecule type" value="Genomic_DNA"/>
</dbReference>
<evidence type="ECO:0000313" key="4">
    <source>
        <dbReference type="Proteomes" id="UP001164733"/>
    </source>
</evidence>
<dbReference type="AlphaFoldDB" id="A0AA47I9U9"/>
<name>A0AA47I9U9_9CLOT</name>
<reference evidence="3" key="1">
    <citation type="submission" date="2021-11" db="EMBL/GenBank/DDBJ databases">
        <title>Clostridia strains as spoilage organisms.</title>
        <authorList>
            <person name="Wambui J."/>
            <person name="Stevens M.J.A."/>
            <person name="Stephan R."/>
        </authorList>
    </citation>
    <scope>NUCLEOTIDE SEQUENCE</scope>
    <source>
        <strain evidence="3">CF009</strain>
    </source>
</reference>
<dbReference type="RefSeq" id="WP_216120432.1">
    <property type="nucleotide sequence ID" value="NZ_CP086239.1"/>
</dbReference>
<accession>A0AA47I9U9</accession>